<accession>A0ABP9CNM5</accession>
<gene>
    <name evidence="1" type="ORF">GCM10023353_20400</name>
</gene>
<dbReference type="SUPFAM" id="SSF54909">
    <property type="entry name" value="Dimeric alpha+beta barrel"/>
    <property type="match status" value="1"/>
</dbReference>
<reference evidence="2" key="1">
    <citation type="journal article" date="2019" name="Int. J. Syst. Evol. Microbiol.">
        <title>The Global Catalogue of Microorganisms (GCM) 10K type strain sequencing project: providing services to taxonomists for standard genome sequencing and annotation.</title>
        <authorList>
            <consortium name="The Broad Institute Genomics Platform"/>
            <consortium name="The Broad Institute Genome Sequencing Center for Infectious Disease"/>
            <person name="Wu L."/>
            <person name="Ma J."/>
        </authorList>
    </citation>
    <scope>NUCLEOTIDE SEQUENCE [LARGE SCALE GENOMIC DNA]</scope>
    <source>
        <strain evidence="2">JCM 18542</strain>
    </source>
</reference>
<keyword evidence="2" id="KW-1185">Reference proteome</keyword>
<dbReference type="Gene3D" id="3.30.70.100">
    <property type="match status" value="1"/>
</dbReference>
<comment type="caution">
    <text evidence="1">The sequence shown here is derived from an EMBL/GenBank/DDBJ whole genome shotgun (WGS) entry which is preliminary data.</text>
</comment>
<name>A0ABP9CNM5_9ACTN</name>
<dbReference type="Pfam" id="PF08803">
    <property type="entry name" value="ydhR"/>
    <property type="match status" value="1"/>
</dbReference>
<dbReference type="Proteomes" id="UP001500839">
    <property type="component" value="Unassembled WGS sequence"/>
</dbReference>
<sequence length="96" mass="10608">MAAVVSMRFRSNKSEDELTQLSHAGLEKFRALPGLSQKYYVKDPSTGLVGGIYIFHTRQAADDYVNGPIVGSVRERYGIEGELAVEVLDVQMTLSE</sequence>
<dbReference type="EMBL" id="BAABKQ010000001">
    <property type="protein sequence ID" value="GAA4814872.1"/>
    <property type="molecule type" value="Genomic_DNA"/>
</dbReference>
<dbReference type="InterPro" id="IPR014910">
    <property type="entry name" value="YdhR"/>
</dbReference>
<evidence type="ECO:0000313" key="2">
    <source>
        <dbReference type="Proteomes" id="UP001500839"/>
    </source>
</evidence>
<proteinExistence type="predicted"/>
<evidence type="ECO:0000313" key="1">
    <source>
        <dbReference type="EMBL" id="GAA4814872.1"/>
    </source>
</evidence>
<organism evidence="1 2">
    <name type="scientific">Tomitella cavernea</name>
    <dbReference type="NCBI Taxonomy" id="1387982"/>
    <lineage>
        <taxon>Bacteria</taxon>
        <taxon>Bacillati</taxon>
        <taxon>Actinomycetota</taxon>
        <taxon>Actinomycetes</taxon>
        <taxon>Mycobacteriales</taxon>
        <taxon>Tomitella</taxon>
    </lineage>
</organism>
<protein>
    <recommendedName>
        <fullName evidence="3">Monooxygenase</fullName>
    </recommendedName>
</protein>
<evidence type="ECO:0008006" key="3">
    <source>
        <dbReference type="Google" id="ProtNLM"/>
    </source>
</evidence>
<dbReference type="InterPro" id="IPR011008">
    <property type="entry name" value="Dimeric_a/b-barrel"/>
</dbReference>
<dbReference type="RefSeq" id="WP_200174470.1">
    <property type="nucleotide sequence ID" value="NZ_BAABKQ010000001.1"/>
</dbReference>